<dbReference type="PROSITE" id="PS51732">
    <property type="entry name" value="ASN_GLN_ASE_3"/>
    <property type="match status" value="1"/>
</dbReference>
<dbReference type="SUPFAM" id="SSF53774">
    <property type="entry name" value="Glutaminase/Asparaginase"/>
    <property type="match status" value="1"/>
</dbReference>
<feature type="active site" evidence="5">
    <location>
        <position position="20"/>
    </location>
</feature>
<reference evidence="9" key="1">
    <citation type="submission" date="2023-02" db="EMBL/GenBank/DDBJ databases">
        <title>Tahibacter soli sp. nov. isolated from soil.</title>
        <authorList>
            <person name="Baek J.H."/>
            <person name="Lee J.K."/>
            <person name="Choi D.G."/>
            <person name="Jeon C.O."/>
        </authorList>
    </citation>
    <scope>NUCLEOTIDE SEQUENCE</scope>
    <source>
        <strain evidence="9">BL</strain>
    </source>
</reference>
<evidence type="ECO:0000256" key="6">
    <source>
        <dbReference type="PROSITE-ProRule" id="PRU10100"/>
    </source>
</evidence>
<evidence type="ECO:0000256" key="2">
    <source>
        <dbReference type="ARBA" id="ARBA00022801"/>
    </source>
</evidence>
<dbReference type="InterPro" id="IPR036152">
    <property type="entry name" value="Asp/glu_Ase-like_sf"/>
</dbReference>
<evidence type="ECO:0000259" key="7">
    <source>
        <dbReference type="Pfam" id="PF00710"/>
    </source>
</evidence>
<dbReference type="Pfam" id="PF17763">
    <property type="entry name" value="Asparaginase_C"/>
    <property type="match status" value="1"/>
</dbReference>
<evidence type="ECO:0000256" key="1">
    <source>
        <dbReference type="ARBA" id="ARBA00010518"/>
    </source>
</evidence>
<feature type="domain" description="L-asparaginase N-terminal" evidence="7">
    <location>
        <begin position="11"/>
        <end position="204"/>
    </location>
</feature>
<dbReference type="CDD" id="cd08964">
    <property type="entry name" value="L-asparaginase_II"/>
    <property type="match status" value="1"/>
</dbReference>
<dbReference type="PANTHER" id="PTHR11707:SF28">
    <property type="entry name" value="60 KDA LYSOPHOSPHOLIPASE"/>
    <property type="match status" value="1"/>
</dbReference>
<dbReference type="Pfam" id="PF00710">
    <property type="entry name" value="Asparaginase"/>
    <property type="match status" value="1"/>
</dbReference>
<dbReference type="InterPro" id="IPR037152">
    <property type="entry name" value="L-asparaginase_N_sf"/>
</dbReference>
<dbReference type="InterPro" id="IPR027473">
    <property type="entry name" value="L-asparaginase_C"/>
</dbReference>
<dbReference type="GO" id="GO:0006528">
    <property type="term" value="P:asparagine metabolic process"/>
    <property type="evidence" value="ECO:0007669"/>
    <property type="project" value="InterPro"/>
</dbReference>
<dbReference type="InterPro" id="IPR006034">
    <property type="entry name" value="Asparaginase/glutaminase-like"/>
</dbReference>
<organism evidence="9 10">
    <name type="scientific">Tahibacter soli</name>
    <dbReference type="NCBI Taxonomy" id="2983605"/>
    <lineage>
        <taxon>Bacteria</taxon>
        <taxon>Pseudomonadati</taxon>
        <taxon>Pseudomonadota</taxon>
        <taxon>Gammaproteobacteria</taxon>
        <taxon>Lysobacterales</taxon>
        <taxon>Rhodanobacteraceae</taxon>
        <taxon>Tahibacter</taxon>
    </lineage>
</organism>
<evidence type="ECO:0000259" key="8">
    <source>
        <dbReference type="Pfam" id="PF17763"/>
    </source>
</evidence>
<keyword evidence="2" id="KW-0378">Hydrolase</keyword>
<dbReference type="FunFam" id="3.40.50.1170:FF:000001">
    <property type="entry name" value="L-asparaginase 2"/>
    <property type="match status" value="1"/>
</dbReference>
<dbReference type="SMART" id="SM00870">
    <property type="entry name" value="Asparaginase"/>
    <property type="match status" value="1"/>
</dbReference>
<dbReference type="PRINTS" id="PR00139">
    <property type="entry name" value="ASNGLNASE"/>
</dbReference>
<dbReference type="EMBL" id="JAOVZO020000023">
    <property type="protein sequence ID" value="MDC8016055.1"/>
    <property type="molecule type" value="Genomic_DNA"/>
</dbReference>
<dbReference type="PANTHER" id="PTHR11707">
    <property type="entry name" value="L-ASPARAGINASE"/>
    <property type="match status" value="1"/>
</dbReference>
<protein>
    <submittedName>
        <fullName evidence="9">Asparaginase</fullName>
    </submittedName>
</protein>
<dbReference type="Proteomes" id="UP001139971">
    <property type="component" value="Unassembled WGS sequence"/>
</dbReference>
<dbReference type="Gene3D" id="3.40.50.1170">
    <property type="entry name" value="L-asparaginase, N-terminal domain"/>
    <property type="match status" value="1"/>
</dbReference>
<evidence type="ECO:0000313" key="9">
    <source>
        <dbReference type="EMBL" id="MDC8016055.1"/>
    </source>
</evidence>
<dbReference type="InterPro" id="IPR020827">
    <property type="entry name" value="Asparaginase/glutaminase_AS1"/>
</dbReference>
<dbReference type="Gene3D" id="3.40.50.40">
    <property type="match status" value="1"/>
</dbReference>
<name>A0A9X3YR84_9GAMM</name>
<evidence type="ECO:0000313" key="10">
    <source>
        <dbReference type="Proteomes" id="UP001139971"/>
    </source>
</evidence>
<accession>A0A9X3YR84</accession>
<dbReference type="PIRSF" id="PIRSF500176">
    <property type="entry name" value="L_ASNase"/>
    <property type="match status" value="1"/>
</dbReference>
<dbReference type="GO" id="GO:0004067">
    <property type="term" value="F:asparaginase activity"/>
    <property type="evidence" value="ECO:0007669"/>
    <property type="project" value="UniProtKB-UniRule"/>
</dbReference>
<dbReference type="SFLD" id="SFLDS00057">
    <property type="entry name" value="Glutaminase/Asparaginase"/>
    <property type="match status" value="1"/>
</dbReference>
<comment type="similarity">
    <text evidence="1">Belongs to the asparaginase 1 family.</text>
</comment>
<dbReference type="InterPro" id="IPR027475">
    <property type="entry name" value="Asparaginase/glutaminase_AS2"/>
</dbReference>
<dbReference type="PIRSF" id="PIRSF001220">
    <property type="entry name" value="L-ASNase_gatD"/>
    <property type="match status" value="1"/>
</dbReference>
<keyword evidence="10" id="KW-1185">Reference proteome</keyword>
<feature type="binding site" evidence="4">
    <location>
        <position position="67"/>
    </location>
    <ligand>
        <name>substrate</name>
    </ligand>
</feature>
<feature type="active site" evidence="6">
    <location>
        <position position="100"/>
    </location>
</feature>
<dbReference type="AlphaFoldDB" id="A0A9X3YR84"/>
<evidence type="ECO:0000256" key="3">
    <source>
        <dbReference type="PIRSR" id="PIRSR001220-1"/>
    </source>
</evidence>
<dbReference type="PROSITE" id="PS00144">
    <property type="entry name" value="ASN_GLN_ASE_1"/>
    <property type="match status" value="1"/>
</dbReference>
<dbReference type="InterPro" id="IPR027474">
    <property type="entry name" value="L-asparaginase_N"/>
</dbReference>
<comment type="caution">
    <text evidence="9">The sequence shown here is derived from an EMBL/GenBank/DDBJ whole genome shotgun (WGS) entry which is preliminary data.</text>
</comment>
<feature type="active site" description="O-isoaspartyl threonine intermediate" evidence="3">
    <location>
        <position position="20"/>
    </location>
</feature>
<gene>
    <name evidence="9" type="ORF">OD750_026315</name>
</gene>
<proteinExistence type="inferred from homology"/>
<evidence type="ECO:0000256" key="5">
    <source>
        <dbReference type="PROSITE-ProRule" id="PRU10099"/>
    </source>
</evidence>
<dbReference type="InterPro" id="IPR040919">
    <property type="entry name" value="Asparaginase_C"/>
</dbReference>
<dbReference type="InterPro" id="IPR004550">
    <property type="entry name" value="AsnASE_II"/>
</dbReference>
<feature type="binding site" evidence="4">
    <location>
        <begin position="100"/>
        <end position="101"/>
    </location>
    <ligand>
        <name>substrate</name>
    </ligand>
</feature>
<evidence type="ECO:0000256" key="4">
    <source>
        <dbReference type="PIRSR" id="PIRSR001220-2"/>
    </source>
</evidence>
<feature type="domain" description="Asparaginase/glutaminase C-terminal" evidence="8">
    <location>
        <begin position="218"/>
        <end position="327"/>
    </location>
</feature>
<sequence>MPDQTEHHVPRIALIATGGTVAGAADSSTQQLGYRAGALDVDALVASVPGLDRLAAIETQQPFALDSAALELSHWQTLAERVNAALARDDIDGAVVLHGTDTLEETAFFLHLAVDSDKPVVLTGAMRPATSFGADGPMNIYHAVAAAAHPACRGLGTLVVFGDVLLAARGLQKRDSVPGAFSADQYGRLGLVKDRDVFVYQRPTRARGGFAVPQRLPRVHVLTAFLDMPASLIDAATADADGLVFAGVGNGNLRGDWLAALSAAAARGVAVVRASRVSNGTTVRNGEIDDDAHGFVSADNLTPLQARVLTMLALARGASTRELQLLFDSY</sequence>
<dbReference type="PROSITE" id="PS00917">
    <property type="entry name" value="ASN_GLN_ASE_2"/>
    <property type="match status" value="1"/>
</dbReference>
<dbReference type="RefSeq" id="WP_263542657.1">
    <property type="nucleotide sequence ID" value="NZ_JAOVZO020000023.1"/>
</dbReference>